<dbReference type="InterPro" id="IPR006379">
    <property type="entry name" value="HAD-SF_hydro_IIB"/>
</dbReference>
<gene>
    <name evidence="5" type="ORF">FHS83_003180</name>
</gene>
<dbReference type="NCBIfam" id="TIGR01484">
    <property type="entry name" value="HAD-SF-IIB"/>
    <property type="match status" value="1"/>
</dbReference>
<comment type="similarity">
    <text evidence="2 4">Belongs to the trehalose phosphatase family.</text>
</comment>
<dbReference type="GO" id="GO:0046872">
    <property type="term" value="F:metal ion binding"/>
    <property type="evidence" value="ECO:0007669"/>
    <property type="project" value="UniProtKB-KW"/>
</dbReference>
<dbReference type="Gene3D" id="3.30.70.1020">
    <property type="entry name" value="Trehalose-6-phosphate phosphatase related protein, domain 2"/>
    <property type="match status" value="1"/>
</dbReference>
<dbReference type="EC" id="3.1.3.12" evidence="4"/>
<dbReference type="AlphaFoldDB" id="A0A846N3S2"/>
<evidence type="ECO:0000256" key="1">
    <source>
        <dbReference type="ARBA" id="ARBA00005199"/>
    </source>
</evidence>
<dbReference type="NCBIfam" id="TIGR00685">
    <property type="entry name" value="T6PP"/>
    <property type="match status" value="1"/>
</dbReference>
<evidence type="ECO:0000313" key="5">
    <source>
        <dbReference type="EMBL" id="NIK89862.1"/>
    </source>
</evidence>
<accession>A0A846N3S2</accession>
<dbReference type="InterPro" id="IPR044651">
    <property type="entry name" value="OTSB-like"/>
</dbReference>
<name>A0A846N3S2_9PROT</name>
<protein>
    <recommendedName>
        <fullName evidence="4">Trehalose 6-phosphate phosphatase</fullName>
        <ecNumber evidence="4">3.1.3.12</ecNumber>
    </recommendedName>
</protein>
<dbReference type="PANTHER" id="PTHR43768">
    <property type="entry name" value="TREHALOSE 6-PHOSPHATE PHOSPHATASE"/>
    <property type="match status" value="1"/>
</dbReference>
<keyword evidence="4" id="KW-0460">Magnesium</keyword>
<comment type="caution">
    <text evidence="5">The sequence shown here is derived from an EMBL/GenBank/DDBJ whole genome shotgun (WGS) entry which is preliminary data.</text>
</comment>
<dbReference type="InterPro" id="IPR003337">
    <property type="entry name" value="Trehalose_PPase"/>
</dbReference>
<keyword evidence="6" id="KW-1185">Reference proteome</keyword>
<comment type="cofactor">
    <cofactor evidence="4">
        <name>Mg(2+)</name>
        <dbReference type="ChEBI" id="CHEBI:18420"/>
    </cofactor>
</comment>
<dbReference type="UniPathway" id="UPA00299"/>
<keyword evidence="3 4" id="KW-0378">Hydrolase</keyword>
<dbReference type="EMBL" id="JAASRM010000001">
    <property type="protein sequence ID" value="NIK89862.1"/>
    <property type="molecule type" value="Genomic_DNA"/>
</dbReference>
<dbReference type="GO" id="GO:0004805">
    <property type="term" value="F:trehalose-phosphatase activity"/>
    <property type="evidence" value="ECO:0007669"/>
    <property type="project" value="UniProtKB-EC"/>
</dbReference>
<organism evidence="5 6">
    <name type="scientific">Rhizomicrobium palustre</name>
    <dbReference type="NCBI Taxonomy" id="189966"/>
    <lineage>
        <taxon>Bacteria</taxon>
        <taxon>Pseudomonadati</taxon>
        <taxon>Pseudomonadota</taxon>
        <taxon>Alphaproteobacteria</taxon>
        <taxon>Micropepsales</taxon>
        <taxon>Micropepsaceae</taxon>
        <taxon>Rhizomicrobium</taxon>
    </lineage>
</organism>
<dbReference type="GO" id="GO:0005992">
    <property type="term" value="P:trehalose biosynthetic process"/>
    <property type="evidence" value="ECO:0007669"/>
    <property type="project" value="UniProtKB-UniPathway"/>
</dbReference>
<sequence>MANTPTIAPPIEQNWALFLDIDGTLLDIAPTPEAVVVPEGLIASLEAASQKLGGALAVVSGRPLISIDALLAPLTLPAAAEHGAVLRNPDGLLQRAGGGLPLPWRENIREVAATWEGVVIDEKPHSVAVHFRLAPSREEDVCRLLQQVINGHEDYEILPAKMAFELRRKGQHKGAAIESFMALSPFAGRLPVFIGDDFTDEDGFAVTRAMGGKGLHVQDDFAGEPSRVRNWLSQWAGT</sequence>
<proteinExistence type="inferred from homology"/>
<dbReference type="RefSeq" id="WP_167083915.1">
    <property type="nucleotide sequence ID" value="NZ_BAAADC010000001.1"/>
</dbReference>
<dbReference type="Proteomes" id="UP000570514">
    <property type="component" value="Unassembled WGS sequence"/>
</dbReference>
<evidence type="ECO:0000256" key="4">
    <source>
        <dbReference type="RuleBase" id="RU361117"/>
    </source>
</evidence>
<dbReference type="SUPFAM" id="SSF56784">
    <property type="entry name" value="HAD-like"/>
    <property type="match status" value="1"/>
</dbReference>
<comment type="function">
    <text evidence="4">Removes the phosphate from trehalose 6-phosphate to produce free trehalose.</text>
</comment>
<reference evidence="5 6" key="1">
    <citation type="submission" date="2020-03" db="EMBL/GenBank/DDBJ databases">
        <title>Genomic Encyclopedia of Type Strains, Phase IV (KMG-IV): sequencing the most valuable type-strain genomes for metagenomic binning, comparative biology and taxonomic classification.</title>
        <authorList>
            <person name="Goeker M."/>
        </authorList>
    </citation>
    <scope>NUCLEOTIDE SEQUENCE [LARGE SCALE GENOMIC DNA]</scope>
    <source>
        <strain evidence="5 6">DSM 19867</strain>
    </source>
</reference>
<keyword evidence="4" id="KW-0479">Metal-binding</keyword>
<dbReference type="Gene3D" id="3.40.50.1000">
    <property type="entry name" value="HAD superfamily/HAD-like"/>
    <property type="match status" value="1"/>
</dbReference>
<evidence type="ECO:0000256" key="2">
    <source>
        <dbReference type="ARBA" id="ARBA00008770"/>
    </source>
</evidence>
<comment type="catalytic activity">
    <reaction evidence="4">
        <text>alpha,alpha-trehalose 6-phosphate + H2O = alpha,alpha-trehalose + phosphate</text>
        <dbReference type="Rhea" id="RHEA:23420"/>
        <dbReference type="ChEBI" id="CHEBI:15377"/>
        <dbReference type="ChEBI" id="CHEBI:16551"/>
        <dbReference type="ChEBI" id="CHEBI:43474"/>
        <dbReference type="ChEBI" id="CHEBI:58429"/>
        <dbReference type="EC" id="3.1.3.12"/>
    </reaction>
</comment>
<evidence type="ECO:0000256" key="3">
    <source>
        <dbReference type="ARBA" id="ARBA00022801"/>
    </source>
</evidence>
<dbReference type="InterPro" id="IPR023214">
    <property type="entry name" value="HAD_sf"/>
</dbReference>
<dbReference type="Pfam" id="PF02358">
    <property type="entry name" value="Trehalose_PPase"/>
    <property type="match status" value="1"/>
</dbReference>
<dbReference type="InterPro" id="IPR036412">
    <property type="entry name" value="HAD-like_sf"/>
</dbReference>
<comment type="pathway">
    <text evidence="1 4">Glycan biosynthesis; trehalose biosynthesis.</text>
</comment>
<dbReference type="PANTHER" id="PTHR43768:SF3">
    <property type="entry name" value="TREHALOSE 6-PHOSPHATE PHOSPHATASE"/>
    <property type="match status" value="1"/>
</dbReference>
<evidence type="ECO:0000313" key="6">
    <source>
        <dbReference type="Proteomes" id="UP000570514"/>
    </source>
</evidence>